<protein>
    <submittedName>
        <fullName evidence="2">Uncharacterized protein</fullName>
    </submittedName>
</protein>
<evidence type="ECO:0000256" key="1">
    <source>
        <dbReference type="SAM" id="MobiDB-lite"/>
    </source>
</evidence>
<evidence type="ECO:0000313" key="2">
    <source>
        <dbReference type="EMBL" id="KAJ8345703.1"/>
    </source>
</evidence>
<accession>A0A9Q1IN29</accession>
<proteinExistence type="predicted"/>
<gene>
    <name evidence="2" type="ORF">SKAU_G00298960</name>
</gene>
<name>A0A9Q1IN29_SYNKA</name>
<reference evidence="2" key="1">
    <citation type="journal article" date="2023" name="Science">
        <title>Genome structures resolve the early diversification of teleost fishes.</title>
        <authorList>
            <person name="Parey E."/>
            <person name="Louis A."/>
            <person name="Montfort J."/>
            <person name="Bouchez O."/>
            <person name="Roques C."/>
            <person name="Iampietro C."/>
            <person name="Lluch J."/>
            <person name="Castinel A."/>
            <person name="Donnadieu C."/>
            <person name="Desvignes T."/>
            <person name="Floi Bucao C."/>
            <person name="Jouanno E."/>
            <person name="Wen M."/>
            <person name="Mejri S."/>
            <person name="Dirks R."/>
            <person name="Jansen H."/>
            <person name="Henkel C."/>
            <person name="Chen W.J."/>
            <person name="Zahm M."/>
            <person name="Cabau C."/>
            <person name="Klopp C."/>
            <person name="Thompson A.W."/>
            <person name="Robinson-Rechavi M."/>
            <person name="Braasch I."/>
            <person name="Lecointre G."/>
            <person name="Bobe J."/>
            <person name="Postlethwait J.H."/>
            <person name="Berthelot C."/>
            <person name="Roest Crollius H."/>
            <person name="Guiguen Y."/>
        </authorList>
    </citation>
    <scope>NUCLEOTIDE SEQUENCE</scope>
    <source>
        <strain evidence="2">WJC10195</strain>
    </source>
</reference>
<sequence length="266" mass="28761">MLCGGLVAGPGLGFGALYRGGYDRSSLTIPPHRRLKTGPFITGHARALTPGAPLTLRLKTRTRHQGPTSSTLSHAKMCCRELASGALPRGVGGYRPSAVTLTYEPTTPGPAHVEHKARGQEGLSLSNVSRVRAERTLLEFLRCKIGAFKACCPTKPIVGRSGGELVGGNARPAWISGLLWSAELNLWGIFIVAPNRSQRLAPCSSTIKARSRGNSPERKLEVLGMAVRLTVRPNKAREPPPIREARRWRSAESYDPKNDIPRLSHA</sequence>
<evidence type="ECO:0000313" key="3">
    <source>
        <dbReference type="Proteomes" id="UP001152622"/>
    </source>
</evidence>
<feature type="region of interest" description="Disordered" evidence="1">
    <location>
        <begin position="233"/>
        <end position="266"/>
    </location>
</feature>
<dbReference type="EMBL" id="JAINUF010000012">
    <property type="protein sequence ID" value="KAJ8345703.1"/>
    <property type="molecule type" value="Genomic_DNA"/>
</dbReference>
<feature type="compositionally biased region" description="Basic and acidic residues" evidence="1">
    <location>
        <begin position="235"/>
        <end position="266"/>
    </location>
</feature>
<dbReference type="Proteomes" id="UP001152622">
    <property type="component" value="Chromosome 12"/>
</dbReference>
<dbReference type="AlphaFoldDB" id="A0A9Q1IN29"/>
<organism evidence="2 3">
    <name type="scientific">Synaphobranchus kaupii</name>
    <name type="common">Kaup's arrowtooth eel</name>
    <dbReference type="NCBI Taxonomy" id="118154"/>
    <lineage>
        <taxon>Eukaryota</taxon>
        <taxon>Metazoa</taxon>
        <taxon>Chordata</taxon>
        <taxon>Craniata</taxon>
        <taxon>Vertebrata</taxon>
        <taxon>Euteleostomi</taxon>
        <taxon>Actinopterygii</taxon>
        <taxon>Neopterygii</taxon>
        <taxon>Teleostei</taxon>
        <taxon>Anguilliformes</taxon>
        <taxon>Synaphobranchidae</taxon>
        <taxon>Synaphobranchus</taxon>
    </lineage>
</organism>
<comment type="caution">
    <text evidence="2">The sequence shown here is derived from an EMBL/GenBank/DDBJ whole genome shotgun (WGS) entry which is preliminary data.</text>
</comment>
<keyword evidence="3" id="KW-1185">Reference proteome</keyword>